<evidence type="ECO:0000256" key="5">
    <source>
        <dbReference type="ARBA" id="ARBA00012699"/>
    </source>
</evidence>
<keyword evidence="7" id="KW-0808">Transferase</keyword>
<dbReference type="UniPathway" id="UPA00222"/>
<protein>
    <recommendedName>
        <fullName evidence="5">ceramide glucosyltransferase</fullName>
        <ecNumber evidence="5">2.4.1.80</ecNumber>
    </recommendedName>
</protein>
<feature type="transmembrane region" description="Helical" evidence="11">
    <location>
        <begin position="12"/>
        <end position="35"/>
    </location>
</feature>
<dbReference type="WBParaSite" id="Smp_160210.3">
    <property type="protein sequence ID" value="Smp_160210.3"/>
    <property type="gene ID" value="Smp_160210"/>
</dbReference>
<evidence type="ECO:0000256" key="1">
    <source>
        <dbReference type="ARBA" id="ARBA00004141"/>
    </source>
</evidence>
<comment type="pathway">
    <text evidence="3">Sphingolipid metabolism.</text>
</comment>
<dbReference type="SUPFAM" id="SSF53448">
    <property type="entry name" value="Nucleotide-diphospho-sugar transferases"/>
    <property type="match status" value="1"/>
</dbReference>
<evidence type="ECO:0000313" key="12">
    <source>
        <dbReference type="WBParaSite" id="Smp_160210.3"/>
    </source>
</evidence>
<dbReference type="GO" id="GO:0008120">
    <property type="term" value="F:ceramide glucosyltransferase activity"/>
    <property type="evidence" value="ECO:0007669"/>
    <property type="project" value="UniProtKB-EC"/>
</dbReference>
<evidence type="ECO:0000256" key="11">
    <source>
        <dbReference type="SAM" id="Phobius"/>
    </source>
</evidence>
<evidence type="ECO:0000256" key="2">
    <source>
        <dbReference type="ARBA" id="ARBA00004760"/>
    </source>
</evidence>
<reference evidence="12" key="1">
    <citation type="submission" date="2019-11" db="UniProtKB">
        <authorList>
            <consortium name="WormBaseParasite"/>
        </authorList>
    </citation>
    <scope>IDENTIFICATION</scope>
    <source>
        <strain evidence="12">Puerto Rican</strain>
    </source>
</reference>
<dbReference type="EC" id="2.4.1.80" evidence="5"/>
<comment type="similarity">
    <text evidence="4">Belongs to the glycosyltransferase 2 family.</text>
</comment>
<evidence type="ECO:0000256" key="10">
    <source>
        <dbReference type="ARBA" id="ARBA00023136"/>
    </source>
</evidence>
<dbReference type="InterPro" id="IPR025993">
    <property type="entry name" value="Ceramide_glucosylTrfase"/>
</dbReference>
<feature type="transmembrane region" description="Helical" evidence="11">
    <location>
        <begin position="355"/>
        <end position="377"/>
    </location>
</feature>
<evidence type="ECO:0000256" key="9">
    <source>
        <dbReference type="ARBA" id="ARBA00022989"/>
    </source>
</evidence>
<feature type="transmembrane region" description="Helical" evidence="11">
    <location>
        <begin position="289"/>
        <end position="318"/>
    </location>
</feature>
<comment type="pathway">
    <text evidence="2">Lipid metabolism; sphingolipid metabolism.</text>
</comment>
<keyword evidence="10 11" id="KW-0472">Membrane</keyword>
<dbReference type="InParanoid" id="A0A5K4ETC5"/>
<feature type="transmembrane region" description="Helical" evidence="11">
    <location>
        <begin position="324"/>
        <end position="343"/>
    </location>
</feature>
<dbReference type="Gene3D" id="3.90.550.10">
    <property type="entry name" value="Spore Coat Polysaccharide Biosynthesis Protein SpsA, Chain A"/>
    <property type="match status" value="1"/>
</dbReference>
<evidence type="ECO:0000256" key="8">
    <source>
        <dbReference type="ARBA" id="ARBA00022692"/>
    </source>
</evidence>
<evidence type="ECO:0000256" key="6">
    <source>
        <dbReference type="ARBA" id="ARBA00022676"/>
    </source>
</evidence>
<dbReference type="InterPro" id="IPR029044">
    <property type="entry name" value="Nucleotide-diphossugar_trans"/>
</dbReference>
<proteinExistence type="inferred from homology"/>
<dbReference type="PANTHER" id="PTHR12726">
    <property type="entry name" value="CERAMIDE GLUCOSYLTRANSFERASE"/>
    <property type="match status" value="1"/>
</dbReference>
<keyword evidence="8 11" id="KW-0812">Transmembrane</keyword>
<evidence type="ECO:0000256" key="3">
    <source>
        <dbReference type="ARBA" id="ARBA00004991"/>
    </source>
</evidence>
<accession>A0A5K4ETC5</accession>
<sequence>MFQVEELCSLGIFILSLLVLFLYFHQICFFLISLYTARCLFYPKRSVVLTDTPGVSVVKPLMGVDDCLHENLKSHFTLDYPRFELLFCVQNENDPVISLLQSLCEQYPHVNSRLFIGGKDGVVNPMVHNMVPAYEAAKYNLVWVSTSRVKASAEVIWDFVCKAHDPSVAIVHQLPFFADHSGFVAAIEKHVTWKVTFGCYLARSYTALNQLGVTCFTGMSYIVKKSMLNEVGGLAYFGKYLAEDYFLSAALCQKGYRVVLSSYPVIQNVSNSTLINYIRRMVRWLRLRLNMLPLVSGVLEPLCESITLGLLFALTVHYLFDIQIIYLIMMHFTLWILLDYTLLRCIQNSKLPFSFAKFLLAWISRELLVYVVFITALSNPWRIKWGNYTYRIHFGGLTQRLSSNSTIINHYTSDYFMKINTDVASYNYKPAFCGTPIDVQKVFKRRTVSENIHMQDTNRVLKGFRDENRFDCLNDEITNNSQPETHLFSYTTMEVSPVIHDNKNDNSNDTRNISFQTNSGNVKDIVSNSVTDNFFPTNFINKTNVKLDGSNNETIQVNAHTDNYTNSLDYNNGINNNGVSSNIHGL</sequence>
<comment type="subcellular location">
    <subcellularLocation>
        <location evidence="1">Membrane</location>
        <topology evidence="1">Multi-pass membrane protein</topology>
    </subcellularLocation>
</comment>
<evidence type="ECO:0000256" key="7">
    <source>
        <dbReference type="ARBA" id="ARBA00022679"/>
    </source>
</evidence>
<dbReference type="GO" id="GO:0006679">
    <property type="term" value="P:glucosylceramide biosynthetic process"/>
    <property type="evidence" value="ECO:0007669"/>
    <property type="project" value="TreeGrafter"/>
</dbReference>
<dbReference type="CDD" id="cd02520">
    <property type="entry name" value="Glucosylceramide_synthase"/>
    <property type="match status" value="1"/>
</dbReference>
<dbReference type="Pfam" id="PF13506">
    <property type="entry name" value="Glyco_transf_21"/>
    <property type="match status" value="1"/>
</dbReference>
<evidence type="ECO:0000256" key="4">
    <source>
        <dbReference type="ARBA" id="ARBA00006739"/>
    </source>
</evidence>
<name>A0A5K4ETC5_SCHMA</name>
<dbReference type="PANTHER" id="PTHR12726:SF0">
    <property type="entry name" value="CERAMIDE GLUCOSYLTRANSFERASE"/>
    <property type="match status" value="1"/>
</dbReference>
<dbReference type="STRING" id="6183.A0A5K4ETC5"/>
<organism evidence="12">
    <name type="scientific">Schistosoma mansoni</name>
    <name type="common">Blood fluke</name>
    <dbReference type="NCBI Taxonomy" id="6183"/>
    <lineage>
        <taxon>Eukaryota</taxon>
        <taxon>Metazoa</taxon>
        <taxon>Spiralia</taxon>
        <taxon>Lophotrochozoa</taxon>
        <taxon>Platyhelminthes</taxon>
        <taxon>Trematoda</taxon>
        <taxon>Digenea</taxon>
        <taxon>Strigeidida</taxon>
        <taxon>Schistosomatoidea</taxon>
        <taxon>Schistosomatidae</taxon>
        <taxon>Schistosoma</taxon>
    </lineage>
</organism>
<keyword evidence="9 11" id="KW-1133">Transmembrane helix</keyword>
<dbReference type="GO" id="GO:0016020">
    <property type="term" value="C:membrane"/>
    <property type="evidence" value="ECO:0007669"/>
    <property type="project" value="UniProtKB-SubCell"/>
</dbReference>
<dbReference type="AlphaFoldDB" id="A0A5K4ETC5"/>
<keyword evidence="6" id="KW-0328">Glycosyltransferase</keyword>